<name>A0A383AUP0_9ZZZZ</name>
<organism evidence="1">
    <name type="scientific">marine metagenome</name>
    <dbReference type="NCBI Taxonomy" id="408172"/>
    <lineage>
        <taxon>unclassified sequences</taxon>
        <taxon>metagenomes</taxon>
        <taxon>ecological metagenomes</taxon>
    </lineage>
</organism>
<sequence length="105" mass="11673">MRSILLLILFGLILIIGCAASKQKYQTFYDPEYKVIDRGALDVKVISRACSETFEDALSAAKNNGKFHLRSVVGNKNHGIKFKEVGSYIKQDKICVEMSASSFPP</sequence>
<reference evidence="1" key="1">
    <citation type="submission" date="2018-05" db="EMBL/GenBank/DDBJ databases">
        <authorList>
            <person name="Lanie J.A."/>
            <person name="Ng W.-L."/>
            <person name="Kazmierczak K.M."/>
            <person name="Andrzejewski T.M."/>
            <person name="Davidsen T.M."/>
            <person name="Wayne K.J."/>
            <person name="Tettelin H."/>
            <person name="Glass J.I."/>
            <person name="Rusch D."/>
            <person name="Podicherti R."/>
            <person name="Tsui H.-C.T."/>
            <person name="Winkler M.E."/>
        </authorList>
    </citation>
    <scope>NUCLEOTIDE SEQUENCE</scope>
</reference>
<gene>
    <name evidence="1" type="ORF">METZ01_LOCUS464137</name>
</gene>
<dbReference type="PROSITE" id="PS51257">
    <property type="entry name" value="PROKAR_LIPOPROTEIN"/>
    <property type="match status" value="1"/>
</dbReference>
<evidence type="ECO:0000313" key="1">
    <source>
        <dbReference type="EMBL" id="SVE11283.1"/>
    </source>
</evidence>
<dbReference type="AlphaFoldDB" id="A0A383AUP0"/>
<protein>
    <recommendedName>
        <fullName evidence="2">Lipoprotein</fullName>
    </recommendedName>
</protein>
<proteinExistence type="predicted"/>
<accession>A0A383AUP0</accession>
<evidence type="ECO:0008006" key="2">
    <source>
        <dbReference type="Google" id="ProtNLM"/>
    </source>
</evidence>
<dbReference type="EMBL" id="UINC01194943">
    <property type="protein sequence ID" value="SVE11283.1"/>
    <property type="molecule type" value="Genomic_DNA"/>
</dbReference>